<dbReference type="AlphaFoldDB" id="A0A8H4LPA2"/>
<protein>
    <submittedName>
        <fullName evidence="2">Uncharacterized protein</fullName>
    </submittedName>
</protein>
<proteinExistence type="predicted"/>
<comment type="caution">
    <text evidence="2">The sequence shown here is derived from an EMBL/GenBank/DDBJ whole genome shotgun (WGS) entry which is preliminary data.</text>
</comment>
<reference evidence="2 3" key="1">
    <citation type="submission" date="2020-01" db="EMBL/GenBank/DDBJ databases">
        <title>Identification and distribution of gene clusters putatively required for synthesis of sphingolipid metabolism inhibitors in phylogenetically diverse species of the filamentous fungus Fusarium.</title>
        <authorList>
            <person name="Kim H.-S."/>
            <person name="Busman M."/>
            <person name="Brown D.W."/>
            <person name="Divon H."/>
            <person name="Uhlig S."/>
            <person name="Proctor R.H."/>
        </authorList>
    </citation>
    <scope>NUCLEOTIDE SEQUENCE [LARGE SCALE GENOMIC DNA]</scope>
    <source>
        <strain evidence="2 3">NRRL 20459</strain>
    </source>
</reference>
<sequence length="154" mass="16656">MNNNNTPRWRRDAAPLGPLPSRAATDARIAGRWGPTVPRTAVAMPSGIRVVEFPAGTTAAEIRSFLERGRQTGASGPRNGVKKSRRRGKKPGKKTDAPTGAETGDKGPEGDGAGDRMMDDLMVIGIPPPFSFCSSSFFRRFAAWDPRMCKNKKD</sequence>
<accession>A0A8H4LPA2</accession>
<evidence type="ECO:0000313" key="2">
    <source>
        <dbReference type="EMBL" id="KAF4471084.1"/>
    </source>
</evidence>
<evidence type="ECO:0000313" key="3">
    <source>
        <dbReference type="Proteomes" id="UP000554235"/>
    </source>
</evidence>
<feature type="compositionally biased region" description="Basic residues" evidence="1">
    <location>
        <begin position="80"/>
        <end position="92"/>
    </location>
</feature>
<feature type="region of interest" description="Disordered" evidence="1">
    <location>
        <begin position="1"/>
        <end position="40"/>
    </location>
</feature>
<dbReference type="EMBL" id="JAADYS010000253">
    <property type="protein sequence ID" value="KAF4471084.1"/>
    <property type="molecule type" value="Genomic_DNA"/>
</dbReference>
<keyword evidence="3" id="KW-1185">Reference proteome</keyword>
<name>A0A8H4LPA2_9HYPO</name>
<dbReference type="Proteomes" id="UP000554235">
    <property type="component" value="Unassembled WGS sequence"/>
</dbReference>
<gene>
    <name evidence="2" type="ORF">FALBO_1998</name>
</gene>
<evidence type="ECO:0000256" key="1">
    <source>
        <dbReference type="SAM" id="MobiDB-lite"/>
    </source>
</evidence>
<feature type="region of interest" description="Disordered" evidence="1">
    <location>
        <begin position="65"/>
        <end position="118"/>
    </location>
</feature>
<organism evidence="2 3">
    <name type="scientific">Fusarium albosuccineum</name>
    <dbReference type="NCBI Taxonomy" id="1237068"/>
    <lineage>
        <taxon>Eukaryota</taxon>
        <taxon>Fungi</taxon>
        <taxon>Dikarya</taxon>
        <taxon>Ascomycota</taxon>
        <taxon>Pezizomycotina</taxon>
        <taxon>Sordariomycetes</taxon>
        <taxon>Hypocreomycetidae</taxon>
        <taxon>Hypocreales</taxon>
        <taxon>Nectriaceae</taxon>
        <taxon>Fusarium</taxon>
        <taxon>Fusarium decemcellulare species complex</taxon>
    </lineage>
</organism>
<feature type="compositionally biased region" description="Basic and acidic residues" evidence="1">
    <location>
        <begin position="103"/>
        <end position="118"/>
    </location>
</feature>